<accession>A0A3G4ZP66</accession>
<evidence type="ECO:0000313" key="1">
    <source>
        <dbReference type="EMBL" id="AYV76677.1"/>
    </source>
</evidence>
<organism evidence="1">
    <name type="scientific">Terrestrivirus sp</name>
    <dbReference type="NCBI Taxonomy" id="2487775"/>
    <lineage>
        <taxon>Viruses</taxon>
        <taxon>Varidnaviria</taxon>
        <taxon>Bamfordvirae</taxon>
        <taxon>Nucleocytoviricota</taxon>
        <taxon>Megaviricetes</taxon>
        <taxon>Imitervirales</taxon>
        <taxon>Mimiviridae</taxon>
        <taxon>Klosneuvirinae</taxon>
    </lineage>
</organism>
<dbReference type="EMBL" id="MK071989">
    <property type="protein sequence ID" value="AYV76677.1"/>
    <property type="molecule type" value="Genomic_DNA"/>
</dbReference>
<proteinExistence type="predicted"/>
<reference evidence="1" key="1">
    <citation type="submission" date="2018-10" db="EMBL/GenBank/DDBJ databases">
        <title>Hidden diversity of soil giant viruses.</title>
        <authorList>
            <person name="Schulz F."/>
            <person name="Alteio L."/>
            <person name="Goudeau D."/>
            <person name="Ryan E.M."/>
            <person name="Malmstrom R.R."/>
            <person name="Blanchard J."/>
            <person name="Woyke T."/>
        </authorList>
    </citation>
    <scope>NUCLEOTIDE SEQUENCE</scope>
    <source>
        <strain evidence="1">TEV1</strain>
    </source>
</reference>
<sequence>MSEYSIRTLLEEIKKSTKNFTGVNDEFLTMQKYTIIYNNINLSTFLL</sequence>
<name>A0A3G4ZP66_9VIRU</name>
<protein>
    <submittedName>
        <fullName evidence="1">Uncharacterized protein</fullName>
    </submittedName>
</protein>
<gene>
    <name evidence="1" type="ORF">Terrestrivirus11_18</name>
</gene>